<dbReference type="RefSeq" id="WP_345019578.1">
    <property type="nucleotide sequence ID" value="NZ_BAABDO010000019.1"/>
</dbReference>
<evidence type="ECO:0000313" key="6">
    <source>
        <dbReference type="Proteomes" id="UP001500266"/>
    </source>
</evidence>
<dbReference type="EMBL" id="BAABDO010000019">
    <property type="protein sequence ID" value="GAA4136013.1"/>
    <property type="molecule type" value="Genomic_DNA"/>
</dbReference>
<reference evidence="6" key="1">
    <citation type="journal article" date="2019" name="Int. J. Syst. Evol. Microbiol.">
        <title>The Global Catalogue of Microorganisms (GCM) 10K type strain sequencing project: providing services to taxonomists for standard genome sequencing and annotation.</title>
        <authorList>
            <consortium name="The Broad Institute Genomics Platform"/>
            <consortium name="The Broad Institute Genome Sequencing Center for Infectious Disease"/>
            <person name="Wu L."/>
            <person name="Ma J."/>
        </authorList>
    </citation>
    <scope>NUCLEOTIDE SEQUENCE [LARGE SCALE GENOMIC DNA]</scope>
    <source>
        <strain evidence="6">JCM 17316</strain>
    </source>
</reference>
<evidence type="ECO:0000256" key="2">
    <source>
        <dbReference type="ARBA" id="ARBA00023125"/>
    </source>
</evidence>
<dbReference type="Proteomes" id="UP001500266">
    <property type="component" value="Unassembled WGS sequence"/>
</dbReference>
<sequence length="78" mass="8537">MITDGPTPKWAQLAALLRERIRTLAPGELIPSEHELERDTGLARGTIRKAIAALRDEGLIVTTRGKGSYVAERAERGD</sequence>
<evidence type="ECO:0000256" key="1">
    <source>
        <dbReference type="ARBA" id="ARBA00023015"/>
    </source>
</evidence>
<keyword evidence="2" id="KW-0238">DNA-binding</keyword>
<keyword evidence="6" id="KW-1185">Reference proteome</keyword>
<gene>
    <name evidence="5" type="ORF">GCM10022416_19250</name>
</gene>
<dbReference type="SMART" id="SM00345">
    <property type="entry name" value="HTH_GNTR"/>
    <property type="match status" value="1"/>
</dbReference>
<dbReference type="Pfam" id="PF00392">
    <property type="entry name" value="GntR"/>
    <property type="match status" value="1"/>
</dbReference>
<dbReference type="Gene3D" id="1.10.10.10">
    <property type="entry name" value="Winged helix-like DNA-binding domain superfamily/Winged helix DNA-binding domain"/>
    <property type="match status" value="1"/>
</dbReference>
<dbReference type="CDD" id="cd07377">
    <property type="entry name" value="WHTH_GntR"/>
    <property type="match status" value="1"/>
</dbReference>
<dbReference type="InterPro" id="IPR050679">
    <property type="entry name" value="Bact_HTH_transcr_reg"/>
</dbReference>
<keyword evidence="1" id="KW-0805">Transcription regulation</keyword>
<dbReference type="PANTHER" id="PTHR44846:SF17">
    <property type="entry name" value="GNTR-FAMILY TRANSCRIPTIONAL REGULATOR"/>
    <property type="match status" value="1"/>
</dbReference>
<dbReference type="SUPFAM" id="SSF46785">
    <property type="entry name" value="Winged helix' DNA-binding domain"/>
    <property type="match status" value="1"/>
</dbReference>
<keyword evidence="3" id="KW-0804">Transcription</keyword>
<accession>A0ABP7YGZ1</accession>
<dbReference type="PRINTS" id="PR00035">
    <property type="entry name" value="HTHGNTR"/>
</dbReference>
<dbReference type="PROSITE" id="PS50949">
    <property type="entry name" value="HTH_GNTR"/>
    <property type="match status" value="1"/>
</dbReference>
<name>A0ABP7YGZ1_9ACTN</name>
<protein>
    <recommendedName>
        <fullName evidence="4">HTH gntR-type domain-containing protein</fullName>
    </recommendedName>
</protein>
<dbReference type="InterPro" id="IPR036388">
    <property type="entry name" value="WH-like_DNA-bd_sf"/>
</dbReference>
<evidence type="ECO:0000259" key="4">
    <source>
        <dbReference type="PROSITE" id="PS50949"/>
    </source>
</evidence>
<dbReference type="PANTHER" id="PTHR44846">
    <property type="entry name" value="MANNOSYL-D-GLYCERATE TRANSPORT/METABOLISM SYSTEM REPRESSOR MNGR-RELATED"/>
    <property type="match status" value="1"/>
</dbReference>
<evidence type="ECO:0000256" key="3">
    <source>
        <dbReference type="ARBA" id="ARBA00023163"/>
    </source>
</evidence>
<evidence type="ECO:0000313" key="5">
    <source>
        <dbReference type="EMBL" id="GAA4136013.1"/>
    </source>
</evidence>
<organism evidence="5 6">
    <name type="scientific">Actinomadura keratinilytica</name>
    <dbReference type="NCBI Taxonomy" id="547461"/>
    <lineage>
        <taxon>Bacteria</taxon>
        <taxon>Bacillati</taxon>
        <taxon>Actinomycetota</taxon>
        <taxon>Actinomycetes</taxon>
        <taxon>Streptosporangiales</taxon>
        <taxon>Thermomonosporaceae</taxon>
        <taxon>Actinomadura</taxon>
    </lineage>
</organism>
<feature type="domain" description="HTH gntR-type" evidence="4">
    <location>
        <begin position="7"/>
        <end position="73"/>
    </location>
</feature>
<proteinExistence type="predicted"/>
<comment type="caution">
    <text evidence="5">The sequence shown here is derived from an EMBL/GenBank/DDBJ whole genome shotgun (WGS) entry which is preliminary data.</text>
</comment>
<dbReference type="InterPro" id="IPR036390">
    <property type="entry name" value="WH_DNA-bd_sf"/>
</dbReference>
<dbReference type="InterPro" id="IPR000524">
    <property type="entry name" value="Tscrpt_reg_HTH_GntR"/>
</dbReference>